<dbReference type="InterPro" id="IPR052701">
    <property type="entry name" value="GAG_Ulvan_Degrading_Sulfatases"/>
</dbReference>
<dbReference type="PANTHER" id="PTHR43751:SF3">
    <property type="entry name" value="SULFATASE N-TERMINAL DOMAIN-CONTAINING PROTEIN"/>
    <property type="match status" value="1"/>
</dbReference>
<dbReference type="Pfam" id="PF00884">
    <property type="entry name" value="Sulfatase"/>
    <property type="match status" value="1"/>
</dbReference>
<name>A0A6J4TTL7_9ACTN</name>
<feature type="domain" description="Sulfatase N-terminal" evidence="1">
    <location>
        <begin position="32"/>
        <end position="384"/>
    </location>
</feature>
<dbReference type="SUPFAM" id="SSF53649">
    <property type="entry name" value="Alkaline phosphatase-like"/>
    <property type="match status" value="1"/>
</dbReference>
<dbReference type="InterPro" id="IPR000917">
    <property type="entry name" value="Sulfatase_N"/>
</dbReference>
<dbReference type="Gene3D" id="3.40.720.10">
    <property type="entry name" value="Alkaline Phosphatase, subunit A"/>
    <property type="match status" value="1"/>
</dbReference>
<evidence type="ECO:0000313" key="2">
    <source>
        <dbReference type="EMBL" id="CAA9532117.1"/>
    </source>
</evidence>
<accession>A0A6J4TTL7</accession>
<dbReference type="AlphaFoldDB" id="A0A6J4TTL7"/>
<dbReference type="PANTHER" id="PTHR43751">
    <property type="entry name" value="SULFATASE"/>
    <property type="match status" value="1"/>
</dbReference>
<dbReference type="CDD" id="cd16148">
    <property type="entry name" value="sulfatase_like"/>
    <property type="match status" value="1"/>
</dbReference>
<dbReference type="EMBL" id="CADCVM010000490">
    <property type="protein sequence ID" value="CAA9532117.1"/>
    <property type="molecule type" value="Genomic_DNA"/>
</dbReference>
<proteinExistence type="predicted"/>
<protein>
    <recommendedName>
        <fullName evidence="1">Sulfatase N-terminal domain-containing protein</fullName>
    </recommendedName>
</protein>
<gene>
    <name evidence="2" type="ORF">AVDCRST_MAG05-4521</name>
</gene>
<evidence type="ECO:0000259" key="1">
    <source>
        <dbReference type="Pfam" id="PF00884"/>
    </source>
</evidence>
<organism evidence="2">
    <name type="scientific">uncultured Rubrobacteraceae bacterium</name>
    <dbReference type="NCBI Taxonomy" id="349277"/>
    <lineage>
        <taxon>Bacteria</taxon>
        <taxon>Bacillati</taxon>
        <taxon>Actinomycetota</taxon>
        <taxon>Rubrobacteria</taxon>
        <taxon>Rubrobacterales</taxon>
        <taxon>Rubrobacteraceae</taxon>
        <taxon>environmental samples</taxon>
    </lineage>
</organism>
<reference evidence="2" key="1">
    <citation type="submission" date="2020-02" db="EMBL/GenBank/DDBJ databases">
        <authorList>
            <person name="Meier V. D."/>
        </authorList>
    </citation>
    <scope>NUCLEOTIDE SEQUENCE</scope>
    <source>
        <strain evidence="2">AVDCRST_MAG05</strain>
    </source>
</reference>
<sequence length="486" mass="54978">MAGAALLGATGCNIAERVPGLPGTTSKPNPGQNVVLIITDSTRKDHVGIYGHDRAAQTPNLDALARESLRFTRAIPESMPTINARRAIHTGTRTWPFRNWDPPKGEDIILQGWQPIPLDQVTLAEVMRANGYQTLMVTDNMHQFKASYDMHRGFDVWDFFRGQTTDNFQPNWTYDREMVGRAMMKGNVPAMTAQMKQYFSNVAGRQSEEDWFAPQVFTRAGELLEAAKGSGKPFFMTVDSYDPHEPWDPPEEYVRMYDDEPYDLKEPFSVIYGPSDYLTDRELTRMRARYSAEVTMTDRWLGRFMDKMEELNLFEDTLVLFLSDHGVALGEHGFTGKPAYVLWPEITDIPFFIRRPDGKGANEESDYVASTHDVASTVLGYLGIERPEQMGGQDLSGVAAGSEPEERSHFTAGYHSYTWTRDERYIMFSHNDRSGANLYDLESDPEMNTNIAGQQPDIVKRMYDGYVLRDAGGPLPVYDPLPEPTV</sequence>
<dbReference type="InterPro" id="IPR017850">
    <property type="entry name" value="Alkaline_phosphatase_core_sf"/>
</dbReference>